<evidence type="ECO:0000256" key="4">
    <source>
        <dbReference type="SAM" id="MobiDB-lite"/>
    </source>
</evidence>
<protein>
    <recommendedName>
        <fullName evidence="10">Sushi domain-containing protein</fullName>
    </recommendedName>
</protein>
<feature type="compositionally biased region" description="Basic residues" evidence="4">
    <location>
        <begin position="379"/>
        <end position="388"/>
    </location>
</feature>
<feature type="signal peptide" evidence="5">
    <location>
        <begin position="1"/>
        <end position="27"/>
    </location>
</feature>
<dbReference type="CDD" id="cd00054">
    <property type="entry name" value="EGF_CA"/>
    <property type="match status" value="1"/>
</dbReference>
<gene>
    <name evidence="8" type="ORF">LSTR_LSTR000073</name>
</gene>
<dbReference type="SMART" id="SM00032">
    <property type="entry name" value="CCP"/>
    <property type="match status" value="2"/>
</dbReference>
<evidence type="ECO:0000256" key="3">
    <source>
        <dbReference type="PROSITE-ProRule" id="PRU00302"/>
    </source>
</evidence>
<comment type="caution">
    <text evidence="2">Lacks conserved residue(s) required for the propagation of feature annotation.</text>
</comment>
<keyword evidence="1 2" id="KW-1015">Disulfide bond</keyword>
<keyword evidence="2" id="KW-0245">EGF-like domain</keyword>
<dbReference type="SUPFAM" id="SSF57196">
    <property type="entry name" value="EGF/Laminin"/>
    <property type="match status" value="1"/>
</dbReference>
<dbReference type="InterPro" id="IPR000436">
    <property type="entry name" value="Sushi_SCR_CCP_dom"/>
</dbReference>
<dbReference type="GO" id="GO:0006974">
    <property type="term" value="P:DNA damage response"/>
    <property type="evidence" value="ECO:0007669"/>
    <property type="project" value="TreeGrafter"/>
</dbReference>
<dbReference type="PROSITE" id="PS01186">
    <property type="entry name" value="EGF_2"/>
    <property type="match status" value="1"/>
</dbReference>
<dbReference type="Proteomes" id="UP000291343">
    <property type="component" value="Unassembled WGS sequence"/>
</dbReference>
<dbReference type="InterPro" id="IPR035976">
    <property type="entry name" value="Sushi/SCR/CCP_sf"/>
</dbReference>
<feature type="chain" id="PRO_5019845968" description="Sushi domain-containing protein" evidence="5">
    <location>
        <begin position="28"/>
        <end position="434"/>
    </location>
</feature>
<dbReference type="PROSITE" id="PS50026">
    <property type="entry name" value="EGF_3"/>
    <property type="match status" value="1"/>
</dbReference>
<evidence type="ECO:0000259" key="7">
    <source>
        <dbReference type="PROSITE" id="PS50923"/>
    </source>
</evidence>
<evidence type="ECO:0000256" key="5">
    <source>
        <dbReference type="SAM" id="SignalP"/>
    </source>
</evidence>
<dbReference type="PANTHER" id="PTHR46839">
    <property type="entry name" value="SUSHI DOMAIN-CONTAINING PROTEIN 6"/>
    <property type="match status" value="1"/>
</dbReference>
<evidence type="ECO:0000256" key="1">
    <source>
        <dbReference type="ARBA" id="ARBA00023157"/>
    </source>
</evidence>
<dbReference type="InParanoid" id="A0A482X646"/>
<dbReference type="EMBL" id="QKKF02016774">
    <property type="protein sequence ID" value="RZF41359.1"/>
    <property type="molecule type" value="Genomic_DNA"/>
</dbReference>
<feature type="domain" description="Sushi" evidence="7">
    <location>
        <begin position="304"/>
        <end position="363"/>
    </location>
</feature>
<evidence type="ECO:0000256" key="2">
    <source>
        <dbReference type="PROSITE-ProRule" id="PRU00076"/>
    </source>
</evidence>
<dbReference type="PANTHER" id="PTHR46839:SF2">
    <property type="entry name" value="SUSHI DOMAIN-CONTAINING PROTEIN 6"/>
    <property type="match status" value="1"/>
</dbReference>
<evidence type="ECO:0008006" key="10">
    <source>
        <dbReference type="Google" id="ProtNLM"/>
    </source>
</evidence>
<dbReference type="Gene3D" id="2.10.25.10">
    <property type="entry name" value="Laminin"/>
    <property type="match status" value="1"/>
</dbReference>
<proteinExistence type="predicted"/>
<keyword evidence="5" id="KW-0732">Signal</keyword>
<accession>A0A482X646</accession>
<sequence>MCVPKIFARDVILCLAIFNILPPLLSAAQNHWNNGIRHNHAKYGYQAQDYWSTQPDLRIGLHGTAPSVPTTGVRQVYHTHQRGSVRIPYGGSARVHNRGRKKMYRGTLTTTILDGQRHSQNYHPHSHKYKYRDQDWELSRDEPVRSSDACAKCPPDRAVIAKRGSTSTLMEKLPIIPCFPWSNIADVRHEIVMGPQPGQPIGEGSHALVTRLYNFERPVATCHARYNVIVRKCEPLELQGGVTANCPLGEAWGGVCHFSCPDGYELIGANSTECDSQLEWSNDVPQCTVTTSCTLPVTPENGHITCRTPHHKPIRSNNILPDATVCHYWCSAGFKIPASQHHLTTVSCMAGQWNSTQDPTCVESNSLQESNSKELSAEKHHRLSSPRLGRKHCPKSKCQNGGRCYVILGEQVCMCRQGFTGPTCSEQMTDNAVK</sequence>
<feature type="domain" description="Sushi" evidence="7">
    <location>
        <begin position="231"/>
        <end position="289"/>
    </location>
</feature>
<comment type="caution">
    <text evidence="8">The sequence shown here is derived from an EMBL/GenBank/DDBJ whole genome shotgun (WGS) entry which is preliminary data.</text>
</comment>
<dbReference type="SUPFAM" id="SSF57535">
    <property type="entry name" value="Complement control module/SCR domain"/>
    <property type="match status" value="2"/>
</dbReference>
<keyword evidence="3" id="KW-0768">Sushi</keyword>
<evidence type="ECO:0000313" key="9">
    <source>
        <dbReference type="Proteomes" id="UP000291343"/>
    </source>
</evidence>
<dbReference type="AlphaFoldDB" id="A0A482X646"/>
<dbReference type="InterPro" id="IPR042866">
    <property type="entry name" value="SUSD6"/>
</dbReference>
<organism evidence="8 9">
    <name type="scientific">Laodelphax striatellus</name>
    <name type="common">Small brown planthopper</name>
    <name type="synonym">Delphax striatella</name>
    <dbReference type="NCBI Taxonomy" id="195883"/>
    <lineage>
        <taxon>Eukaryota</taxon>
        <taxon>Metazoa</taxon>
        <taxon>Ecdysozoa</taxon>
        <taxon>Arthropoda</taxon>
        <taxon>Hexapoda</taxon>
        <taxon>Insecta</taxon>
        <taxon>Pterygota</taxon>
        <taxon>Neoptera</taxon>
        <taxon>Paraneoptera</taxon>
        <taxon>Hemiptera</taxon>
        <taxon>Auchenorrhyncha</taxon>
        <taxon>Fulgoroidea</taxon>
        <taxon>Delphacidae</taxon>
        <taxon>Criomorphinae</taxon>
        <taxon>Laodelphax</taxon>
    </lineage>
</organism>
<reference evidence="8 9" key="1">
    <citation type="journal article" date="2017" name="Gigascience">
        <title>Genome sequence of the small brown planthopper, Laodelphax striatellus.</title>
        <authorList>
            <person name="Zhu J."/>
            <person name="Jiang F."/>
            <person name="Wang X."/>
            <person name="Yang P."/>
            <person name="Bao Y."/>
            <person name="Zhao W."/>
            <person name="Wang W."/>
            <person name="Lu H."/>
            <person name="Wang Q."/>
            <person name="Cui N."/>
            <person name="Li J."/>
            <person name="Chen X."/>
            <person name="Luo L."/>
            <person name="Yu J."/>
            <person name="Kang L."/>
            <person name="Cui F."/>
        </authorList>
    </citation>
    <scope>NUCLEOTIDE SEQUENCE [LARGE SCALE GENOMIC DNA]</scope>
    <source>
        <strain evidence="8">Lst14</strain>
    </source>
</reference>
<evidence type="ECO:0000313" key="8">
    <source>
        <dbReference type="EMBL" id="RZF41359.1"/>
    </source>
</evidence>
<dbReference type="CDD" id="cd00033">
    <property type="entry name" value="CCP"/>
    <property type="match status" value="2"/>
</dbReference>
<dbReference type="PROSITE" id="PS00022">
    <property type="entry name" value="EGF_1"/>
    <property type="match status" value="1"/>
</dbReference>
<evidence type="ECO:0000259" key="6">
    <source>
        <dbReference type="PROSITE" id="PS50026"/>
    </source>
</evidence>
<dbReference type="OrthoDB" id="406096at2759"/>
<dbReference type="PROSITE" id="PS50923">
    <property type="entry name" value="SUSHI"/>
    <property type="match status" value="2"/>
</dbReference>
<dbReference type="Gene3D" id="2.10.70.10">
    <property type="entry name" value="Complement Module, domain 1"/>
    <property type="match status" value="2"/>
</dbReference>
<dbReference type="STRING" id="195883.A0A482X646"/>
<feature type="disulfide bond" evidence="2">
    <location>
        <begin position="415"/>
        <end position="424"/>
    </location>
</feature>
<feature type="region of interest" description="Disordered" evidence="4">
    <location>
        <begin position="364"/>
        <end position="388"/>
    </location>
</feature>
<name>A0A482X646_LAOST</name>
<feature type="domain" description="EGF-like" evidence="6">
    <location>
        <begin position="389"/>
        <end position="425"/>
    </location>
</feature>
<feature type="disulfide bond" evidence="3">
    <location>
        <begin position="260"/>
        <end position="287"/>
    </location>
</feature>
<dbReference type="InterPro" id="IPR000742">
    <property type="entry name" value="EGF"/>
</dbReference>
<keyword evidence="9" id="KW-1185">Reference proteome</keyword>